<sequence length="92" mass="11267">MLISESILTTFSFIKKKDYSIKQIYSNQYQESLIFNLQYDLALQNQIQDDKKYRKMLIKLQTVQKRLGILIWLKKKTSKKYIEHKNFQIKFR</sequence>
<organism evidence="1 2">
    <name type="scientific">Paramecium primaurelia</name>
    <dbReference type="NCBI Taxonomy" id="5886"/>
    <lineage>
        <taxon>Eukaryota</taxon>
        <taxon>Sar</taxon>
        <taxon>Alveolata</taxon>
        <taxon>Ciliophora</taxon>
        <taxon>Intramacronucleata</taxon>
        <taxon>Oligohymenophorea</taxon>
        <taxon>Peniculida</taxon>
        <taxon>Parameciidae</taxon>
        <taxon>Paramecium</taxon>
    </lineage>
</organism>
<evidence type="ECO:0000313" key="2">
    <source>
        <dbReference type="Proteomes" id="UP000688137"/>
    </source>
</evidence>
<comment type="caution">
    <text evidence="1">The sequence shown here is derived from an EMBL/GenBank/DDBJ whole genome shotgun (WGS) entry which is preliminary data.</text>
</comment>
<proteinExistence type="predicted"/>
<reference evidence="1" key="1">
    <citation type="submission" date="2021-01" db="EMBL/GenBank/DDBJ databases">
        <authorList>
            <consortium name="Genoscope - CEA"/>
            <person name="William W."/>
        </authorList>
    </citation>
    <scope>NUCLEOTIDE SEQUENCE</scope>
</reference>
<protein>
    <submittedName>
        <fullName evidence="1">Uncharacterized protein</fullName>
    </submittedName>
</protein>
<keyword evidence="2" id="KW-1185">Reference proteome</keyword>
<accession>A0A8S1N1P5</accession>
<evidence type="ECO:0000313" key="1">
    <source>
        <dbReference type="EMBL" id="CAD8083125.1"/>
    </source>
</evidence>
<dbReference type="EMBL" id="CAJJDM010000072">
    <property type="protein sequence ID" value="CAD8083125.1"/>
    <property type="molecule type" value="Genomic_DNA"/>
</dbReference>
<name>A0A8S1N1P5_PARPR</name>
<gene>
    <name evidence="1" type="ORF">PPRIM_AZ9-3.1.T0690123</name>
</gene>
<dbReference type="Proteomes" id="UP000688137">
    <property type="component" value="Unassembled WGS sequence"/>
</dbReference>
<dbReference type="AlphaFoldDB" id="A0A8S1N1P5"/>